<comment type="caution">
    <text evidence="1">The sequence shown here is derived from an EMBL/GenBank/DDBJ whole genome shotgun (WGS) entry which is preliminary data.</text>
</comment>
<organism evidence="1 2">
    <name type="scientific">Allorhodopirellula solitaria</name>
    <dbReference type="NCBI Taxonomy" id="2527987"/>
    <lineage>
        <taxon>Bacteria</taxon>
        <taxon>Pseudomonadati</taxon>
        <taxon>Planctomycetota</taxon>
        <taxon>Planctomycetia</taxon>
        <taxon>Pirellulales</taxon>
        <taxon>Pirellulaceae</taxon>
        <taxon>Allorhodopirellula</taxon>
    </lineage>
</organism>
<reference evidence="1 2" key="1">
    <citation type="submission" date="2019-02" db="EMBL/GenBank/DDBJ databases">
        <title>Deep-cultivation of Planctomycetes and their phenomic and genomic characterization uncovers novel biology.</title>
        <authorList>
            <person name="Wiegand S."/>
            <person name="Jogler M."/>
            <person name="Boedeker C."/>
            <person name="Pinto D."/>
            <person name="Vollmers J."/>
            <person name="Rivas-Marin E."/>
            <person name="Kohn T."/>
            <person name="Peeters S.H."/>
            <person name="Heuer A."/>
            <person name="Rast P."/>
            <person name="Oberbeckmann S."/>
            <person name="Bunk B."/>
            <person name="Jeske O."/>
            <person name="Meyerdierks A."/>
            <person name="Storesund J.E."/>
            <person name="Kallscheuer N."/>
            <person name="Luecker S."/>
            <person name="Lage O.M."/>
            <person name="Pohl T."/>
            <person name="Merkel B.J."/>
            <person name="Hornburger P."/>
            <person name="Mueller R.-W."/>
            <person name="Bruemmer F."/>
            <person name="Labrenz M."/>
            <person name="Spormann A.M."/>
            <person name="Op Den Camp H."/>
            <person name="Overmann J."/>
            <person name="Amann R."/>
            <person name="Jetten M.S.M."/>
            <person name="Mascher T."/>
            <person name="Medema M.H."/>
            <person name="Devos D.P."/>
            <person name="Kaster A.-K."/>
            <person name="Ovreas L."/>
            <person name="Rohde M."/>
            <person name="Galperin M.Y."/>
            <person name="Jogler C."/>
        </authorList>
    </citation>
    <scope>NUCLEOTIDE SEQUENCE [LARGE SCALE GENOMIC DNA]</scope>
    <source>
        <strain evidence="1 2">CA85</strain>
    </source>
</reference>
<gene>
    <name evidence="1" type="ORF">CA85_14600</name>
</gene>
<dbReference type="EMBL" id="SJPK01000003">
    <property type="protein sequence ID" value="TWT72999.1"/>
    <property type="molecule type" value="Genomic_DNA"/>
</dbReference>
<sequence>MLKYGKKYIDIGKDYYEKEYQERVRRNLEKRAAALNFKLVPNDPAG</sequence>
<protein>
    <submittedName>
        <fullName evidence="1">Uncharacterized protein</fullName>
    </submittedName>
</protein>
<proteinExistence type="predicted"/>
<name>A0A5C5YDJ1_9BACT</name>
<accession>A0A5C5YDJ1</accession>
<keyword evidence="2" id="KW-1185">Reference proteome</keyword>
<dbReference type="AlphaFoldDB" id="A0A5C5YDJ1"/>
<evidence type="ECO:0000313" key="1">
    <source>
        <dbReference type="EMBL" id="TWT72999.1"/>
    </source>
</evidence>
<dbReference type="Proteomes" id="UP000318053">
    <property type="component" value="Unassembled WGS sequence"/>
</dbReference>
<evidence type="ECO:0000313" key="2">
    <source>
        <dbReference type="Proteomes" id="UP000318053"/>
    </source>
</evidence>